<protein>
    <submittedName>
        <fullName evidence="1">Uncharacterized protein</fullName>
    </submittedName>
</protein>
<reference evidence="1" key="2">
    <citation type="journal article" date="2015" name="Fish Shellfish Immunol.">
        <title>Early steps in the European eel (Anguilla anguilla)-Vibrio vulnificus interaction in the gills: Role of the RtxA13 toxin.</title>
        <authorList>
            <person name="Callol A."/>
            <person name="Pajuelo D."/>
            <person name="Ebbesson L."/>
            <person name="Teles M."/>
            <person name="MacKenzie S."/>
            <person name="Amaro C."/>
        </authorList>
    </citation>
    <scope>NUCLEOTIDE SEQUENCE</scope>
</reference>
<sequence length="43" mass="5087">MEWNGEMESLEQTECWLNPKEQTPCKWYCVTADINARDITHGQ</sequence>
<dbReference type="EMBL" id="GBXM01075297">
    <property type="protein sequence ID" value="JAH33280.1"/>
    <property type="molecule type" value="Transcribed_RNA"/>
</dbReference>
<dbReference type="AlphaFoldDB" id="A0A0E9RXZ9"/>
<name>A0A0E9RXZ9_ANGAN</name>
<reference evidence="1" key="1">
    <citation type="submission" date="2014-11" db="EMBL/GenBank/DDBJ databases">
        <authorList>
            <person name="Amaro Gonzalez C."/>
        </authorList>
    </citation>
    <scope>NUCLEOTIDE SEQUENCE</scope>
</reference>
<evidence type="ECO:0000313" key="1">
    <source>
        <dbReference type="EMBL" id="JAH33280.1"/>
    </source>
</evidence>
<accession>A0A0E9RXZ9</accession>
<organism evidence="1">
    <name type="scientific">Anguilla anguilla</name>
    <name type="common">European freshwater eel</name>
    <name type="synonym">Muraena anguilla</name>
    <dbReference type="NCBI Taxonomy" id="7936"/>
    <lineage>
        <taxon>Eukaryota</taxon>
        <taxon>Metazoa</taxon>
        <taxon>Chordata</taxon>
        <taxon>Craniata</taxon>
        <taxon>Vertebrata</taxon>
        <taxon>Euteleostomi</taxon>
        <taxon>Actinopterygii</taxon>
        <taxon>Neopterygii</taxon>
        <taxon>Teleostei</taxon>
        <taxon>Anguilliformes</taxon>
        <taxon>Anguillidae</taxon>
        <taxon>Anguilla</taxon>
    </lineage>
</organism>
<proteinExistence type="predicted"/>